<keyword evidence="3" id="KW-1185">Reference proteome</keyword>
<dbReference type="PANTHER" id="PTHR47169:SF2">
    <property type="entry name" value="OS01G0541250 PROTEIN"/>
    <property type="match status" value="1"/>
</dbReference>
<organism evidence="2 3">
    <name type="scientific">Panicum virgatum</name>
    <name type="common">Blackwell switchgrass</name>
    <dbReference type="NCBI Taxonomy" id="38727"/>
    <lineage>
        <taxon>Eukaryota</taxon>
        <taxon>Viridiplantae</taxon>
        <taxon>Streptophyta</taxon>
        <taxon>Embryophyta</taxon>
        <taxon>Tracheophyta</taxon>
        <taxon>Spermatophyta</taxon>
        <taxon>Magnoliopsida</taxon>
        <taxon>Liliopsida</taxon>
        <taxon>Poales</taxon>
        <taxon>Poaceae</taxon>
        <taxon>PACMAD clade</taxon>
        <taxon>Panicoideae</taxon>
        <taxon>Panicodae</taxon>
        <taxon>Paniceae</taxon>
        <taxon>Panicinae</taxon>
        <taxon>Panicum</taxon>
        <taxon>Panicum sect. Hiantes</taxon>
    </lineage>
</organism>
<sequence length="258" mass="28937">MAKLLPPENRARSLPRAGAAASPKIRAKSRVPIKILKSRGRPVVLSVSWPYIYHHVLKGIHPQFTNLLCSHRSMGGIELDLNLDPPSDDLDQNDPIDWDGIEEWDGPAHELDYNLVWHDGDEADGDADMEDAEGAGDGGVVPARWRRLTCQPPNSPDLNVLDLGFFAAIQALFQKSTPNNIDKIVDKVENAFQEYPNERSNRIFLTQQSCMLEIMKHNGGQFYNIPHTRKKTLEMQGALPTSFQCPIDIYNQALEFVA</sequence>
<feature type="region of interest" description="Disordered" evidence="1">
    <location>
        <begin position="1"/>
        <end position="22"/>
    </location>
</feature>
<evidence type="ECO:0000313" key="2">
    <source>
        <dbReference type="EMBL" id="KAG2539374.1"/>
    </source>
</evidence>
<dbReference type="InterPro" id="IPR036397">
    <property type="entry name" value="RNaseH_sf"/>
</dbReference>
<dbReference type="GO" id="GO:0003676">
    <property type="term" value="F:nucleic acid binding"/>
    <property type="evidence" value="ECO:0007669"/>
    <property type="project" value="InterPro"/>
</dbReference>
<evidence type="ECO:0000313" key="3">
    <source>
        <dbReference type="Proteomes" id="UP000823388"/>
    </source>
</evidence>
<dbReference type="PANTHER" id="PTHR47169">
    <property type="entry name" value="OS01G0541250 PROTEIN"/>
    <property type="match status" value="1"/>
</dbReference>
<accession>A0A8T0MWF9</accession>
<dbReference type="Proteomes" id="UP000823388">
    <property type="component" value="Chromosome 9N"/>
</dbReference>
<name>A0A8T0MWF9_PANVG</name>
<dbReference type="EMBL" id="CM029054">
    <property type="protein sequence ID" value="KAG2539374.1"/>
    <property type="molecule type" value="Genomic_DNA"/>
</dbReference>
<proteinExistence type="predicted"/>
<dbReference type="Gene3D" id="3.30.420.10">
    <property type="entry name" value="Ribonuclease H-like superfamily/Ribonuclease H"/>
    <property type="match status" value="1"/>
</dbReference>
<comment type="caution">
    <text evidence="2">The sequence shown here is derived from an EMBL/GenBank/DDBJ whole genome shotgun (WGS) entry which is preliminary data.</text>
</comment>
<evidence type="ECO:0000256" key="1">
    <source>
        <dbReference type="SAM" id="MobiDB-lite"/>
    </source>
</evidence>
<gene>
    <name evidence="2" type="ORF">PVAP13_9NG473814</name>
</gene>
<protein>
    <submittedName>
        <fullName evidence="2">Uncharacterized protein</fullName>
    </submittedName>
</protein>
<dbReference type="AlphaFoldDB" id="A0A8T0MWF9"/>
<reference evidence="2" key="1">
    <citation type="submission" date="2020-05" db="EMBL/GenBank/DDBJ databases">
        <title>WGS assembly of Panicum virgatum.</title>
        <authorList>
            <person name="Lovell J.T."/>
            <person name="Jenkins J."/>
            <person name="Shu S."/>
            <person name="Juenger T.E."/>
            <person name="Schmutz J."/>
        </authorList>
    </citation>
    <scope>NUCLEOTIDE SEQUENCE</scope>
    <source>
        <strain evidence="2">AP13</strain>
    </source>
</reference>